<protein>
    <submittedName>
        <fullName evidence="1">Uncharacterized protein</fullName>
    </submittedName>
</protein>
<dbReference type="Proteomes" id="UP001148629">
    <property type="component" value="Unassembled WGS sequence"/>
</dbReference>
<reference evidence="1" key="1">
    <citation type="submission" date="2022-08" db="EMBL/GenBank/DDBJ databases">
        <title>Genome Sequence of Fusarium decemcellulare.</title>
        <authorList>
            <person name="Buettner E."/>
        </authorList>
    </citation>
    <scope>NUCLEOTIDE SEQUENCE</scope>
    <source>
        <strain evidence="1">Babe19</strain>
    </source>
</reference>
<evidence type="ECO:0000313" key="1">
    <source>
        <dbReference type="EMBL" id="KAJ3527772.1"/>
    </source>
</evidence>
<sequence>MVSFVVYGGWAGLALQTSSWDLASVSTAQLFNTGAMQAARTLRLHSMATHTCKALVIRECAGRPSLVQELLPVPRPASNQALVRVSTAAQNPTDVLCFDNNIFGDGAVLGCDFTGTVEAVGSAVTRLKIGDTIAGLIWGGEIAGQGAFSEYTLADENICFKIPSNIPLEQAATVPLAATTAWLALFRSQSLNIDRTAGSGVQLLVWAGSTSVGLYAVQIAALFGFSVATVCSPRHFPLLHSHGAKHVFDYKDPDVIQKIRQALPNIKYIFDTIGNESSSATASEAMSKSGGILCTVRPAKEFTENVTPRTKVTSVLVFTSFLKCHQLGTNLFPASEEDHQLASEFNQKLPELLARQKIQPNNPWVMHGFDSVPEGFQAYRDGKISGYKVVDEDPTAQSVLLQRLAAVEAVLSEHSASIMALKQQSDRLPGSMSLPLAQRNTPMSNQNSPFRSPSDLPPSRTDQQDDQNLPPLTIPPKHQTSASTLLLLPQVARLIGDYPESYFFRIENAQQRTATAQHILEEPPGLPDSDSLIDNHLADRYIRSFFDIVQPFHPFLHSDELESQCEEVINRGFDSSVRSALALAVLALGSIASEGMGATRQSRQADKSPINSLQSSSINDDFESLGDTMIKRSLRILFPSWTVCFGGDIVVSQALILCALYFTYRVDPLMAWRLVHMAATSIQQVFNHEDVPPNDPKAQTLTRLSWVCFILESDVLAEFNQPRSGIELLVDKLPFPDYGGPACPSHLYVLAEISARLLLNRIHHSLFFTDNLTIYTGGNSNTPGQDHSCILHPDASLLRVCEELDRQLETWYESLPEAIKPELEGSPADNQLASLLMLRYWSAKQVIYRAFVIHVTSLDDQVLDQVPPLVLEMCHICLHASRFFILTANGILSHRTPYTFSVTQMCLTSMLTLAIAAKSKILCQYLEDIDSLLNQTIETLEPWVAVNPSIKSAYHITQSVASRHMI</sequence>
<accession>A0ACC1RXJ5</accession>
<name>A0ACC1RXJ5_9HYPO</name>
<proteinExistence type="predicted"/>
<evidence type="ECO:0000313" key="2">
    <source>
        <dbReference type="Proteomes" id="UP001148629"/>
    </source>
</evidence>
<gene>
    <name evidence="1" type="ORF">NM208_g10540</name>
</gene>
<comment type="caution">
    <text evidence="1">The sequence shown here is derived from an EMBL/GenBank/DDBJ whole genome shotgun (WGS) entry which is preliminary data.</text>
</comment>
<dbReference type="EMBL" id="JANRMS010001508">
    <property type="protein sequence ID" value="KAJ3527772.1"/>
    <property type="molecule type" value="Genomic_DNA"/>
</dbReference>
<organism evidence="1 2">
    <name type="scientific">Fusarium decemcellulare</name>
    <dbReference type="NCBI Taxonomy" id="57161"/>
    <lineage>
        <taxon>Eukaryota</taxon>
        <taxon>Fungi</taxon>
        <taxon>Dikarya</taxon>
        <taxon>Ascomycota</taxon>
        <taxon>Pezizomycotina</taxon>
        <taxon>Sordariomycetes</taxon>
        <taxon>Hypocreomycetidae</taxon>
        <taxon>Hypocreales</taxon>
        <taxon>Nectriaceae</taxon>
        <taxon>Fusarium</taxon>
        <taxon>Fusarium decemcellulare species complex</taxon>
    </lineage>
</organism>
<keyword evidence="2" id="KW-1185">Reference proteome</keyword>